<dbReference type="InterPro" id="IPR037185">
    <property type="entry name" value="EmrE-like"/>
</dbReference>
<dbReference type="InterPro" id="IPR000620">
    <property type="entry name" value="EamA_dom"/>
</dbReference>
<evidence type="ECO:0000313" key="4">
    <source>
        <dbReference type="Proteomes" id="UP001548832"/>
    </source>
</evidence>
<keyword evidence="1" id="KW-1133">Transmembrane helix</keyword>
<feature type="transmembrane region" description="Helical" evidence="1">
    <location>
        <begin position="259"/>
        <end position="278"/>
    </location>
</feature>
<reference evidence="3 4" key="1">
    <citation type="submission" date="2024-06" db="EMBL/GenBank/DDBJ databases">
        <authorList>
            <person name="Kim D.-U."/>
        </authorList>
    </citation>
    <scope>NUCLEOTIDE SEQUENCE [LARGE SCALE GENOMIC DNA]</scope>
    <source>
        <strain evidence="3 4">KACC15460</strain>
    </source>
</reference>
<organism evidence="3 4">
    <name type="scientific">Mesorhizobium shangrilense</name>
    <dbReference type="NCBI Taxonomy" id="460060"/>
    <lineage>
        <taxon>Bacteria</taxon>
        <taxon>Pseudomonadati</taxon>
        <taxon>Pseudomonadota</taxon>
        <taxon>Alphaproteobacteria</taxon>
        <taxon>Hyphomicrobiales</taxon>
        <taxon>Phyllobacteriaceae</taxon>
        <taxon>Mesorhizobium</taxon>
    </lineage>
</organism>
<evidence type="ECO:0000259" key="2">
    <source>
        <dbReference type="Pfam" id="PF00892"/>
    </source>
</evidence>
<dbReference type="PANTHER" id="PTHR22911">
    <property type="entry name" value="ACYL-MALONYL CONDENSING ENZYME-RELATED"/>
    <property type="match status" value="1"/>
</dbReference>
<dbReference type="RefSeq" id="WP_354465242.1">
    <property type="nucleotide sequence ID" value="NZ_JBEWSZ010000018.1"/>
</dbReference>
<dbReference type="SUPFAM" id="SSF103481">
    <property type="entry name" value="Multidrug resistance efflux transporter EmrE"/>
    <property type="match status" value="2"/>
</dbReference>
<feature type="transmembrane region" description="Helical" evidence="1">
    <location>
        <begin position="172"/>
        <end position="192"/>
    </location>
</feature>
<keyword evidence="4" id="KW-1185">Reference proteome</keyword>
<proteinExistence type="predicted"/>
<gene>
    <name evidence="3" type="ORF">ABVQ20_39540</name>
</gene>
<accession>A0ABV2DSF5</accession>
<feature type="transmembrane region" description="Helical" evidence="1">
    <location>
        <begin position="147"/>
        <end position="166"/>
    </location>
</feature>
<dbReference type="Proteomes" id="UP001548832">
    <property type="component" value="Unassembled WGS sequence"/>
</dbReference>
<feature type="transmembrane region" description="Helical" evidence="1">
    <location>
        <begin position="118"/>
        <end position="140"/>
    </location>
</feature>
<evidence type="ECO:0000313" key="3">
    <source>
        <dbReference type="EMBL" id="MET2833005.1"/>
    </source>
</evidence>
<feature type="transmembrane region" description="Helical" evidence="1">
    <location>
        <begin position="228"/>
        <end position="247"/>
    </location>
</feature>
<keyword evidence="1" id="KW-0472">Membrane</keyword>
<feature type="transmembrane region" description="Helical" evidence="1">
    <location>
        <begin position="284"/>
        <end position="303"/>
    </location>
</feature>
<feature type="domain" description="EamA" evidence="2">
    <location>
        <begin position="35"/>
        <end position="163"/>
    </location>
</feature>
<keyword evidence="1" id="KW-0812">Transmembrane</keyword>
<evidence type="ECO:0000256" key="1">
    <source>
        <dbReference type="SAM" id="Phobius"/>
    </source>
</evidence>
<name>A0ABV2DSF5_9HYPH</name>
<dbReference type="EMBL" id="JBEWSZ010000018">
    <property type="protein sequence ID" value="MET2833005.1"/>
    <property type="molecule type" value="Genomic_DNA"/>
</dbReference>
<feature type="transmembrane region" description="Helical" evidence="1">
    <location>
        <begin position="94"/>
        <end position="112"/>
    </location>
</feature>
<feature type="transmembrane region" description="Helical" evidence="1">
    <location>
        <begin position="199"/>
        <end position="222"/>
    </location>
</feature>
<dbReference type="PANTHER" id="PTHR22911:SF135">
    <property type="entry name" value="BLR4310 PROTEIN"/>
    <property type="match status" value="1"/>
</dbReference>
<protein>
    <submittedName>
        <fullName evidence="3">DMT family transporter</fullName>
    </submittedName>
</protein>
<feature type="transmembrane region" description="Helical" evidence="1">
    <location>
        <begin position="37"/>
        <end position="58"/>
    </location>
</feature>
<dbReference type="Pfam" id="PF00892">
    <property type="entry name" value="EamA"/>
    <property type="match status" value="2"/>
</dbReference>
<feature type="transmembrane region" description="Helical" evidence="1">
    <location>
        <begin position="64"/>
        <end position="82"/>
    </location>
</feature>
<comment type="caution">
    <text evidence="3">The sequence shown here is derived from an EMBL/GenBank/DDBJ whole genome shotgun (WGS) entry which is preliminary data.</text>
</comment>
<feature type="domain" description="EamA" evidence="2">
    <location>
        <begin position="174"/>
        <end position="299"/>
    </location>
</feature>
<sequence length="333" mass="35484">MSVARGKCGSWPRSARHPWLERRGPTAVFLDNYTKGLLFVTISAVAWSTAGLFVRVLPLDAWTILFWRSLFAAAFLAIHLFVDGPRHSLRPTGRGMIVAAALAIALLAFIPACQLTSIANVAALYGTTPVFTAVLGWLWLGEKIRPATMLAIVAMAAGTGVLVWGTGLDSDFVGNALAAAMTFMTAFVAVCIRRHREESLLASVCAANVFVTLVSLCFATPLSPSLRHLVYLALFGLVQVGLAFVFYSAGARRVPASQASLIGALETPLAPFWVWLAFGETPSLSTLVGGGIITASTVGYLLAMAGLAARRNADVWLSQEFQEGVKKGAKLNE</sequence>